<evidence type="ECO:0000256" key="3">
    <source>
        <dbReference type="RuleBase" id="RU365026"/>
    </source>
</evidence>
<name>A0ABC8YZN5_9POAL</name>
<feature type="region of interest" description="Disordered" evidence="4">
    <location>
        <begin position="190"/>
        <end position="215"/>
    </location>
</feature>
<dbReference type="InterPro" id="IPR004140">
    <property type="entry name" value="Exo70"/>
</dbReference>
<gene>
    <name evidence="6" type="ORF">URODEC1_LOCUS39981</name>
</gene>
<keyword evidence="7" id="KW-1185">Reference proteome</keyword>
<accession>A0ABC8YZN5</accession>
<comment type="function">
    <text evidence="3">Component of the exocyst complex.</text>
</comment>
<feature type="compositionally biased region" description="Polar residues" evidence="4">
    <location>
        <begin position="1"/>
        <end position="12"/>
    </location>
</feature>
<evidence type="ECO:0000313" key="6">
    <source>
        <dbReference type="EMBL" id="CAL4953163.1"/>
    </source>
</evidence>
<dbReference type="SUPFAM" id="SSF74788">
    <property type="entry name" value="Cullin repeat-like"/>
    <property type="match status" value="1"/>
</dbReference>
<evidence type="ECO:0000313" key="7">
    <source>
        <dbReference type="Proteomes" id="UP001497457"/>
    </source>
</evidence>
<feature type="compositionally biased region" description="Low complexity" evidence="4">
    <location>
        <begin position="205"/>
        <end position="215"/>
    </location>
</feature>
<reference evidence="6" key="1">
    <citation type="submission" date="2024-10" db="EMBL/GenBank/DDBJ databases">
        <authorList>
            <person name="Ryan C."/>
        </authorList>
    </citation>
    <scope>NUCLEOTIDE SEQUENCE [LARGE SCALE GENOMIC DNA]</scope>
</reference>
<organism evidence="6 7">
    <name type="scientific">Urochloa decumbens</name>
    <dbReference type="NCBI Taxonomy" id="240449"/>
    <lineage>
        <taxon>Eukaryota</taxon>
        <taxon>Viridiplantae</taxon>
        <taxon>Streptophyta</taxon>
        <taxon>Embryophyta</taxon>
        <taxon>Tracheophyta</taxon>
        <taxon>Spermatophyta</taxon>
        <taxon>Magnoliopsida</taxon>
        <taxon>Liliopsida</taxon>
        <taxon>Poales</taxon>
        <taxon>Poaceae</taxon>
        <taxon>PACMAD clade</taxon>
        <taxon>Panicoideae</taxon>
        <taxon>Panicodae</taxon>
        <taxon>Paniceae</taxon>
        <taxon>Melinidinae</taxon>
        <taxon>Urochloa</taxon>
    </lineage>
</organism>
<sequence length="643" mass="67694">MDGAKNFNSAWSRYQMRTGPRGAPKSRYPSNSGASSIASSLAPLELRPPTMGAAVGKPAFGLAVAPRTAAHAEERLAAAEHALLQWARSPGADAGVWDADASRTNRALLAAVDDVLLLAEEDPFPLLLLPGAASPRRRLDDAVAAAASRMVEEFLRVRVWDASPLRAAADRLALASSGASLLVFPSAGDRTSAASSGTGGEVDASDGGSRSRASSGVPDEVAALLESEVWDDLDLVRPAGVSVLHEIALRMVRAGCTKELSRAFANAPCDVLDRFLSILRVECSQRTTESVIKRWTTVTRIIGKATVAMRRQLHAQPPGAFDGFRDAYLQAIAENRVLILLDFADGFTTVTSHEKLVYMLGMYEALSDAAPGLLLLFTGARKELVSERTQGILAKLAGAIKVMVAGVMARIQGGGECPRAPSGGVHPLARYAMACVEMLARHRAVLDLILSDSGGATPGSLAGVVTELIACLERNLQVIASADAGAGGPRHLFLANNVAFVLSRAADAGGGDMASLLGDAWAARRRGRLARHVASYAEASWGPVVAVLETPPVRGGRGARPAKILEEFDAAFARTRDSEACREVPDPAVRVALRNAVSEMVVPAYCAFLQKHPRLGTSVRCTADDVAESLSELFEGSDSGKSL</sequence>
<dbReference type="InterPro" id="IPR016159">
    <property type="entry name" value="Cullin_repeat-like_dom_sf"/>
</dbReference>
<keyword evidence="3" id="KW-0653">Protein transport</keyword>
<comment type="similarity">
    <text evidence="1 3">Belongs to the EXO70 family.</text>
</comment>
<protein>
    <recommendedName>
        <fullName evidence="3">Exocyst subunit Exo70 family protein</fullName>
    </recommendedName>
</protein>
<dbReference type="GO" id="GO:0006887">
    <property type="term" value="P:exocytosis"/>
    <property type="evidence" value="ECO:0007669"/>
    <property type="project" value="UniProtKB-KW"/>
</dbReference>
<feature type="domain" description="Exocyst complex subunit Exo70 C-terminal" evidence="5">
    <location>
        <begin position="293"/>
        <end position="631"/>
    </location>
</feature>
<evidence type="ECO:0000256" key="2">
    <source>
        <dbReference type="ARBA" id="ARBA00022448"/>
    </source>
</evidence>
<dbReference type="PANTHER" id="PTHR12542:SF114">
    <property type="entry name" value="EXOCYST SUBUNIT EXO70 FAMILY PROTEIN"/>
    <property type="match status" value="1"/>
</dbReference>
<keyword evidence="3" id="KW-0268">Exocytosis</keyword>
<evidence type="ECO:0000259" key="5">
    <source>
        <dbReference type="Pfam" id="PF03081"/>
    </source>
</evidence>
<dbReference type="Gene3D" id="1.20.1280.170">
    <property type="entry name" value="Exocyst complex component Exo70"/>
    <property type="match status" value="1"/>
</dbReference>
<evidence type="ECO:0000256" key="1">
    <source>
        <dbReference type="ARBA" id="ARBA00006756"/>
    </source>
</evidence>
<dbReference type="GO" id="GO:0015031">
    <property type="term" value="P:protein transport"/>
    <property type="evidence" value="ECO:0007669"/>
    <property type="project" value="UniProtKB-KW"/>
</dbReference>
<dbReference type="PANTHER" id="PTHR12542">
    <property type="entry name" value="EXOCYST COMPLEX PROTEIN EXO70"/>
    <property type="match status" value="1"/>
</dbReference>
<feature type="region of interest" description="Disordered" evidence="4">
    <location>
        <begin position="1"/>
        <end position="36"/>
    </location>
</feature>
<dbReference type="AlphaFoldDB" id="A0ABC8YZN5"/>
<keyword evidence="2 3" id="KW-0813">Transport</keyword>
<dbReference type="InterPro" id="IPR046364">
    <property type="entry name" value="Exo70_C"/>
</dbReference>
<dbReference type="Proteomes" id="UP001497457">
    <property type="component" value="Chromosome 18b"/>
</dbReference>
<dbReference type="Pfam" id="PF03081">
    <property type="entry name" value="Exo70_C"/>
    <property type="match status" value="1"/>
</dbReference>
<evidence type="ECO:0000256" key="4">
    <source>
        <dbReference type="SAM" id="MobiDB-lite"/>
    </source>
</evidence>
<dbReference type="EMBL" id="OZ075128">
    <property type="protein sequence ID" value="CAL4953163.1"/>
    <property type="molecule type" value="Genomic_DNA"/>
</dbReference>
<proteinExistence type="inferred from homology"/>